<dbReference type="GO" id="GO:0004386">
    <property type="term" value="F:helicase activity"/>
    <property type="evidence" value="ECO:0007669"/>
    <property type="project" value="UniProtKB-KW"/>
</dbReference>
<proteinExistence type="predicted"/>
<feature type="domain" description="Helicase/UvrB N-terminal" evidence="1">
    <location>
        <begin position="1"/>
        <end position="241"/>
    </location>
</feature>
<dbReference type="InterPro" id="IPR006935">
    <property type="entry name" value="Helicase/UvrB_N"/>
</dbReference>
<dbReference type="GO" id="GO:0003677">
    <property type="term" value="F:DNA binding"/>
    <property type="evidence" value="ECO:0007669"/>
    <property type="project" value="InterPro"/>
</dbReference>
<gene>
    <name evidence="2" type="ORF">FLK62_00625</name>
</gene>
<dbReference type="PANTHER" id="PTHR47396">
    <property type="entry name" value="TYPE I RESTRICTION ENZYME ECOKI R PROTEIN"/>
    <property type="match status" value="1"/>
</dbReference>
<evidence type="ECO:0000313" key="2">
    <source>
        <dbReference type="EMBL" id="QKY71921.1"/>
    </source>
</evidence>
<dbReference type="InterPro" id="IPR050742">
    <property type="entry name" value="Helicase_Restrict-Modif_Enz"/>
</dbReference>
<name>A0A859ID65_GLAPU</name>
<dbReference type="Proteomes" id="UP000509790">
    <property type="component" value="Chromosome"/>
</dbReference>
<dbReference type="CDD" id="cd18785">
    <property type="entry name" value="SF2_C"/>
    <property type="match status" value="1"/>
</dbReference>
<keyword evidence="2" id="KW-0067">ATP-binding</keyword>
<dbReference type="AlphaFoldDB" id="A0A859ID65"/>
<reference evidence="2 3" key="1">
    <citation type="submission" date="2019-06" db="EMBL/GenBank/DDBJ databases">
        <title>Complete genome sequence of Haemophilus parasuis HPS412.</title>
        <authorList>
            <person name="Yang S."/>
            <person name="Huang C."/>
        </authorList>
    </citation>
    <scope>NUCLEOTIDE SEQUENCE [LARGE SCALE GENOMIC DNA]</scope>
    <source>
        <strain evidence="2 3">HPS412</strain>
    </source>
</reference>
<sequence length="872" mass="100179">MELNSYQTQVINDLNDYLSELNQYGSHKLKQAFSNYWVKKGVPNQQYVEKITNTPHVCVKVPTAGGKTFIAVNALQSIYSAVEFHGEIQPRFTVWLVPSTAILEQTIRNLRNPDHPYRQKLNVLFNGRVNVYEKDDVLLGRGFDADTVKSGISIVVMTFDAFRTRNKEGRLIYRENGYLASFDTKATALPDSDDTSLINVIRSLEPVVIVDESHNATSDLSLEMLTNLNAKFILDLTATPRKESNIISYVSSLALKKENMVKLPVNASNQASKEDVLISAVTFQHHLEQVAQKAFENGEPYVRPIVLFQAEAKTKGDNTTFEKVKKILIEELNIPTEQIKIRTADIDELKNVDLFSPDCPVRFVITVNALKEGWDCSFAYILANLANKHSEIDVTQIVGRILRQPNAKPFSNPLLNMSYVFTASAQFRNVLGNIVEGLTLAGFSPKDYRVISNNSECNQEFASEFDNLPLTLPSQQNELTENESFDFDTDKLKENIQQSTIENAEINPISDKFIQDVVKQGESFNLEVQNSTVIVPNELKEKMNMAKLNNKFIASVENIRIPQFFETMNNGLFEDVVLFEKENLLTKFELKRCDTQISFSDLDPELYSVDIENEQNAKFTPLSKEKSEQLLQLFSNYSLESKKKSIVESLFNFSGKNAFYPIADSEIKIYFRRIVEQMSLADMENCLIKPAIYFDKIKQKIKQLQEDFAQEEFFKWIDQEHFQIKAEYQLPKEIYPKSFADSLSHNLYEKEAEMNDSEFKAISLLISLENIIWWHRIDEKRKDYSFRINGFINHYPDFLILTKKNALILLEIKGEHLANPESKRKLELGKKWESLANQIGLPHKFRYFMTFLREPMEGAKSLDELIETISKL</sequence>
<dbReference type="Pfam" id="PF04851">
    <property type="entry name" value="ResIII"/>
    <property type="match status" value="1"/>
</dbReference>
<dbReference type="REBASE" id="404385">
    <property type="entry name" value="Gpa412ORF630P"/>
</dbReference>
<dbReference type="PANTHER" id="PTHR47396:SF1">
    <property type="entry name" value="ATP-DEPENDENT HELICASE IRC3-RELATED"/>
    <property type="match status" value="1"/>
</dbReference>
<keyword evidence="2" id="KW-0378">Hydrolase</keyword>
<dbReference type="EMBL" id="CP041334">
    <property type="protein sequence ID" value="QKY71921.1"/>
    <property type="molecule type" value="Genomic_DNA"/>
</dbReference>
<evidence type="ECO:0000313" key="3">
    <source>
        <dbReference type="Proteomes" id="UP000509790"/>
    </source>
</evidence>
<keyword evidence="2" id="KW-0547">Nucleotide-binding</keyword>
<dbReference type="Gene3D" id="3.40.50.300">
    <property type="entry name" value="P-loop containing nucleotide triphosphate hydrolases"/>
    <property type="match status" value="2"/>
</dbReference>
<dbReference type="GO" id="GO:0005524">
    <property type="term" value="F:ATP binding"/>
    <property type="evidence" value="ECO:0007669"/>
    <property type="project" value="InterPro"/>
</dbReference>
<protein>
    <submittedName>
        <fullName evidence="2">DEAD/DEAH box helicase</fullName>
    </submittedName>
</protein>
<dbReference type="InterPro" id="IPR027417">
    <property type="entry name" value="P-loop_NTPase"/>
</dbReference>
<evidence type="ECO:0000259" key="1">
    <source>
        <dbReference type="Pfam" id="PF04851"/>
    </source>
</evidence>
<dbReference type="GO" id="GO:0016787">
    <property type="term" value="F:hydrolase activity"/>
    <property type="evidence" value="ECO:0007669"/>
    <property type="project" value="InterPro"/>
</dbReference>
<keyword evidence="2" id="KW-0347">Helicase</keyword>
<dbReference type="RefSeq" id="WP_176443357.1">
    <property type="nucleotide sequence ID" value="NZ_CP041334.1"/>
</dbReference>
<dbReference type="GO" id="GO:0005829">
    <property type="term" value="C:cytosol"/>
    <property type="evidence" value="ECO:0007669"/>
    <property type="project" value="TreeGrafter"/>
</dbReference>
<dbReference type="SUPFAM" id="SSF52540">
    <property type="entry name" value="P-loop containing nucleoside triphosphate hydrolases"/>
    <property type="match status" value="2"/>
</dbReference>
<organism evidence="2 3">
    <name type="scientific">Glaesserella parasuis</name>
    <name type="common">Haemophilus parasuis</name>
    <dbReference type="NCBI Taxonomy" id="738"/>
    <lineage>
        <taxon>Bacteria</taxon>
        <taxon>Pseudomonadati</taxon>
        <taxon>Pseudomonadota</taxon>
        <taxon>Gammaproteobacteria</taxon>
        <taxon>Pasteurellales</taxon>
        <taxon>Pasteurellaceae</taxon>
        <taxon>Glaesserella</taxon>
    </lineage>
</organism>
<accession>A0A859ID65</accession>